<evidence type="ECO:0000313" key="7">
    <source>
        <dbReference type="EMBL" id="MDQ0471699.1"/>
    </source>
</evidence>
<keyword evidence="8" id="KW-1185">Reference proteome</keyword>
<keyword evidence="4 5" id="KW-0732">Signal</keyword>
<dbReference type="RefSeq" id="WP_307277296.1">
    <property type="nucleotide sequence ID" value="NZ_JAUSVX010000009.1"/>
</dbReference>
<dbReference type="InterPro" id="IPR039424">
    <property type="entry name" value="SBP_5"/>
</dbReference>
<dbReference type="Proteomes" id="UP001242480">
    <property type="component" value="Unassembled WGS sequence"/>
</dbReference>
<feature type="domain" description="Solute-binding protein family 5" evidence="6">
    <location>
        <begin position="76"/>
        <end position="408"/>
    </location>
</feature>
<evidence type="ECO:0000256" key="1">
    <source>
        <dbReference type="ARBA" id="ARBA00004418"/>
    </source>
</evidence>
<feature type="chain" id="PRO_5045959918" evidence="5">
    <location>
        <begin position="28"/>
        <end position="526"/>
    </location>
</feature>
<protein>
    <submittedName>
        <fullName evidence="7">Peptide/nickel transport system substrate-binding protein</fullName>
    </submittedName>
</protein>
<organism evidence="7 8">
    <name type="scientific">Labrys wisconsinensis</name>
    <dbReference type="NCBI Taxonomy" id="425677"/>
    <lineage>
        <taxon>Bacteria</taxon>
        <taxon>Pseudomonadati</taxon>
        <taxon>Pseudomonadota</taxon>
        <taxon>Alphaproteobacteria</taxon>
        <taxon>Hyphomicrobiales</taxon>
        <taxon>Xanthobacteraceae</taxon>
        <taxon>Labrys</taxon>
    </lineage>
</organism>
<evidence type="ECO:0000256" key="3">
    <source>
        <dbReference type="ARBA" id="ARBA00022448"/>
    </source>
</evidence>
<dbReference type="PANTHER" id="PTHR30290:SF10">
    <property type="entry name" value="PERIPLASMIC OLIGOPEPTIDE-BINDING PROTEIN-RELATED"/>
    <property type="match status" value="1"/>
</dbReference>
<evidence type="ECO:0000256" key="5">
    <source>
        <dbReference type="SAM" id="SignalP"/>
    </source>
</evidence>
<keyword evidence="3" id="KW-0813">Transport</keyword>
<dbReference type="CDD" id="cd00995">
    <property type="entry name" value="PBP2_NikA_DppA_OppA_like"/>
    <property type="match status" value="1"/>
</dbReference>
<dbReference type="PIRSF" id="PIRSF002741">
    <property type="entry name" value="MppA"/>
    <property type="match status" value="1"/>
</dbReference>
<evidence type="ECO:0000256" key="4">
    <source>
        <dbReference type="ARBA" id="ARBA00022729"/>
    </source>
</evidence>
<dbReference type="Gene3D" id="3.10.105.10">
    <property type="entry name" value="Dipeptide-binding Protein, Domain 3"/>
    <property type="match status" value="1"/>
</dbReference>
<comment type="similarity">
    <text evidence="2">Belongs to the bacterial solute-binding protein 5 family.</text>
</comment>
<evidence type="ECO:0000256" key="2">
    <source>
        <dbReference type="ARBA" id="ARBA00005695"/>
    </source>
</evidence>
<accession>A0ABU0JBQ2</accession>
<evidence type="ECO:0000259" key="6">
    <source>
        <dbReference type="Pfam" id="PF00496"/>
    </source>
</evidence>
<sequence>MSLRTMTSAFALCAALLGAAVGAPARAEEAVITGGFDVGPGGFQGNFNPLAATAGFTWLSLYFEPLVAYDDKLETIVGVLADRFETSPDQLAYTFHLADAKWHDGQPFTAKDAKFTIELAKQGTSGTVFAARLAAIAAVETPDERTVVLKLSKPSSGLLDVLTKVMMLPQHALAGIAPDALAKNAWWSTTPIGTGPFKFGRYVTDQYVELAANPDYRGGKPAVSRIINRYFGNTAAAVAALRAGEIQFSYVDADDVPTLTDAGSFRVIEGNSYVVNYLGFNQELPLWKDLRVRQAVMHAIDRNAIIQSLYKGAAAPANCGYVAERLVPADADPYAYDPDKARQLLQEAGWDKLNGDKPITVLTYYNTPLATNVLAAIQAMLGQVGINVVPRAVDTPTYNGTIMAAKPDPAQFPLVYAGLQNGPDPSNLNVGLNEKQIPPAGANFLHIRMPEVSAAFDAALAETDEAKRADRYRDVCKAMNAQLPWATLWVAKRYGVASTKLKNFVWTPAPGGGPYQAHPETWAVGQ</sequence>
<dbReference type="Pfam" id="PF00496">
    <property type="entry name" value="SBP_bac_5"/>
    <property type="match status" value="1"/>
</dbReference>
<proteinExistence type="inferred from homology"/>
<dbReference type="InterPro" id="IPR000914">
    <property type="entry name" value="SBP_5_dom"/>
</dbReference>
<dbReference type="PANTHER" id="PTHR30290">
    <property type="entry name" value="PERIPLASMIC BINDING COMPONENT OF ABC TRANSPORTER"/>
    <property type="match status" value="1"/>
</dbReference>
<dbReference type="InterPro" id="IPR030678">
    <property type="entry name" value="Peptide/Ni-bd"/>
</dbReference>
<reference evidence="7 8" key="1">
    <citation type="submission" date="2023-07" db="EMBL/GenBank/DDBJ databases">
        <title>Genomic Encyclopedia of Type Strains, Phase IV (KMG-IV): sequencing the most valuable type-strain genomes for metagenomic binning, comparative biology and taxonomic classification.</title>
        <authorList>
            <person name="Goeker M."/>
        </authorList>
    </citation>
    <scope>NUCLEOTIDE SEQUENCE [LARGE SCALE GENOMIC DNA]</scope>
    <source>
        <strain evidence="7 8">DSM 19619</strain>
    </source>
</reference>
<dbReference type="SUPFAM" id="SSF53850">
    <property type="entry name" value="Periplasmic binding protein-like II"/>
    <property type="match status" value="1"/>
</dbReference>
<gene>
    <name evidence="7" type="ORF">QO011_004724</name>
</gene>
<dbReference type="Gene3D" id="3.40.190.10">
    <property type="entry name" value="Periplasmic binding protein-like II"/>
    <property type="match status" value="1"/>
</dbReference>
<dbReference type="EMBL" id="JAUSVX010000009">
    <property type="protein sequence ID" value="MDQ0471699.1"/>
    <property type="molecule type" value="Genomic_DNA"/>
</dbReference>
<name>A0ABU0JBQ2_9HYPH</name>
<feature type="signal peptide" evidence="5">
    <location>
        <begin position="1"/>
        <end position="27"/>
    </location>
</feature>
<comment type="caution">
    <text evidence="7">The sequence shown here is derived from an EMBL/GenBank/DDBJ whole genome shotgun (WGS) entry which is preliminary data.</text>
</comment>
<comment type="subcellular location">
    <subcellularLocation>
        <location evidence="1">Periplasm</location>
    </subcellularLocation>
</comment>
<dbReference type="Gene3D" id="3.90.76.10">
    <property type="entry name" value="Dipeptide-binding Protein, Domain 1"/>
    <property type="match status" value="1"/>
</dbReference>
<evidence type="ECO:0000313" key="8">
    <source>
        <dbReference type="Proteomes" id="UP001242480"/>
    </source>
</evidence>